<dbReference type="CDD" id="cd17906">
    <property type="entry name" value="CheX"/>
    <property type="match status" value="1"/>
</dbReference>
<reference evidence="3 4" key="1">
    <citation type="submission" date="2017-09" db="EMBL/GenBank/DDBJ databases">
        <title>Depth-based differentiation of microbial function through sediment-hosted aquifers and enrichment of novel symbionts in the deep terrestrial subsurface.</title>
        <authorList>
            <person name="Probst A.J."/>
            <person name="Ladd B."/>
            <person name="Jarett J.K."/>
            <person name="Geller-Mcgrath D.E."/>
            <person name="Sieber C.M."/>
            <person name="Emerson J.B."/>
            <person name="Anantharaman K."/>
            <person name="Thomas B.C."/>
            <person name="Malmstrom R."/>
            <person name="Stieglmeier M."/>
            <person name="Klingl A."/>
            <person name="Woyke T."/>
            <person name="Ryan C.M."/>
            <person name="Banfield J.F."/>
        </authorList>
    </citation>
    <scope>NUCLEOTIDE SEQUENCE [LARGE SCALE GENOMIC DNA]</scope>
    <source>
        <strain evidence="3">CG17_big_fil_post_rev_8_21_14_2_50_48_46</strain>
    </source>
</reference>
<dbReference type="InterPro" id="IPR028976">
    <property type="entry name" value="CheC-like_sf"/>
</dbReference>
<organism evidence="3 4">
    <name type="scientific">bacterium (Candidatus Blackallbacteria) CG17_big_fil_post_rev_8_21_14_2_50_48_46</name>
    <dbReference type="NCBI Taxonomy" id="2014261"/>
    <lineage>
        <taxon>Bacteria</taxon>
        <taxon>Candidatus Blackallbacteria</taxon>
    </lineage>
</organism>
<dbReference type="InterPro" id="IPR028051">
    <property type="entry name" value="CheX-like_dom"/>
</dbReference>
<dbReference type="InterPro" id="IPR038756">
    <property type="entry name" value="CheX-like"/>
</dbReference>
<dbReference type="PANTHER" id="PTHR39452">
    <property type="entry name" value="CHEY-P PHOSPHATASE CHEX"/>
    <property type="match status" value="1"/>
</dbReference>
<dbReference type="AlphaFoldDB" id="A0A2M7FXP2"/>
<protein>
    <recommendedName>
        <fullName evidence="2">Chemotaxis phosphatase CheX-like domain-containing protein</fullName>
    </recommendedName>
</protein>
<evidence type="ECO:0000259" key="2">
    <source>
        <dbReference type="Pfam" id="PF13690"/>
    </source>
</evidence>
<name>A0A2M7FXP2_9BACT</name>
<dbReference type="Gene3D" id="3.40.1550.10">
    <property type="entry name" value="CheC-like"/>
    <property type="match status" value="1"/>
</dbReference>
<evidence type="ECO:0000256" key="1">
    <source>
        <dbReference type="ARBA" id="ARBA00022500"/>
    </source>
</evidence>
<evidence type="ECO:0000313" key="3">
    <source>
        <dbReference type="EMBL" id="PIW13889.1"/>
    </source>
</evidence>
<proteinExistence type="predicted"/>
<evidence type="ECO:0000313" key="4">
    <source>
        <dbReference type="Proteomes" id="UP000231019"/>
    </source>
</evidence>
<dbReference type="EMBL" id="PFFQ01000066">
    <property type="protein sequence ID" value="PIW13889.1"/>
    <property type="molecule type" value="Genomic_DNA"/>
</dbReference>
<keyword evidence="1" id="KW-0145">Chemotaxis</keyword>
<dbReference type="Proteomes" id="UP000231019">
    <property type="component" value="Unassembled WGS sequence"/>
</dbReference>
<accession>A0A2M7FXP2</accession>
<dbReference type="GO" id="GO:0006935">
    <property type="term" value="P:chemotaxis"/>
    <property type="evidence" value="ECO:0007669"/>
    <property type="project" value="UniProtKB-KW"/>
</dbReference>
<dbReference type="Pfam" id="PF13690">
    <property type="entry name" value="CheX"/>
    <property type="match status" value="1"/>
</dbReference>
<gene>
    <name evidence="3" type="ORF">COW36_24805</name>
</gene>
<feature type="domain" description="Chemotaxis phosphatase CheX-like" evidence="2">
    <location>
        <begin position="50"/>
        <end position="146"/>
    </location>
</feature>
<dbReference type="PANTHER" id="PTHR39452:SF1">
    <property type="entry name" value="CHEY-P PHOSPHATASE CHEX"/>
    <property type="match status" value="1"/>
</dbReference>
<comment type="caution">
    <text evidence="3">The sequence shown here is derived from an EMBL/GenBank/DDBJ whole genome shotgun (WGS) entry which is preliminary data.</text>
</comment>
<dbReference type="SUPFAM" id="SSF103039">
    <property type="entry name" value="CheC-like"/>
    <property type="match status" value="1"/>
</dbReference>
<sequence length="162" mass="18254">MSKQEQFTDAIIQSCAEIFEMMLPLSMTEKMQQRPLPFDLKTLEFGDDMIASIGLTGEYNGTISLYLSTQMALDMAGWLMEDQYSEMCAEVYESVGEIINMIAGGLKNRMSTDDHDIFDVSIPIMISGKDKQVFHGKNKEHIGVPIDTDKGLFFIALVLDRH</sequence>